<dbReference type="GO" id="GO:0008080">
    <property type="term" value="F:N-acetyltransferase activity"/>
    <property type="evidence" value="ECO:0007669"/>
    <property type="project" value="InterPro"/>
</dbReference>
<organism evidence="4 5">
    <name type="scientific">Jeotgalibaca ciconiae</name>
    <dbReference type="NCBI Taxonomy" id="2496265"/>
    <lineage>
        <taxon>Bacteria</taxon>
        <taxon>Bacillati</taxon>
        <taxon>Bacillota</taxon>
        <taxon>Bacilli</taxon>
        <taxon>Lactobacillales</taxon>
        <taxon>Carnobacteriaceae</taxon>
        <taxon>Jeotgalibaca</taxon>
    </lineage>
</organism>
<keyword evidence="2" id="KW-0012">Acyltransferase</keyword>
<sequence length="136" mass="15715">MIYYQEDKNIEMKKLIDLYKNAGWTAYTKSPEEIQLAIKNSLSVITAWEDEKLVGLIRSVGDSVSILYIQDILVLKDYQNTGIGQQLMKHMLERFPDVRQKVLLTEEAPDVRSFYEKCGFKSADQGTTVAFWKLDN</sequence>
<dbReference type="PANTHER" id="PTHR43626">
    <property type="entry name" value="ACYL-COA N-ACYLTRANSFERASE"/>
    <property type="match status" value="1"/>
</dbReference>
<evidence type="ECO:0000313" key="5">
    <source>
        <dbReference type="Proteomes" id="UP000273326"/>
    </source>
</evidence>
<accession>A0A3Q9BKS7</accession>
<dbReference type="InterPro" id="IPR045039">
    <property type="entry name" value="NSI-like"/>
</dbReference>
<keyword evidence="1 4" id="KW-0808">Transferase</keyword>
<feature type="domain" description="N-acetyltransferase" evidence="3">
    <location>
        <begin position="1"/>
        <end position="136"/>
    </location>
</feature>
<dbReference type="OrthoDB" id="9775804at2"/>
<dbReference type="Pfam" id="PF13673">
    <property type="entry name" value="Acetyltransf_10"/>
    <property type="match status" value="1"/>
</dbReference>
<dbReference type="InterPro" id="IPR000182">
    <property type="entry name" value="GNAT_dom"/>
</dbReference>
<dbReference type="Proteomes" id="UP000273326">
    <property type="component" value="Chromosome"/>
</dbReference>
<dbReference type="RefSeq" id="WP_126108646.1">
    <property type="nucleotide sequence ID" value="NZ_CP034465.1"/>
</dbReference>
<dbReference type="EMBL" id="CP034465">
    <property type="protein sequence ID" value="AZP03555.1"/>
    <property type="molecule type" value="Genomic_DNA"/>
</dbReference>
<keyword evidence="5" id="KW-1185">Reference proteome</keyword>
<dbReference type="PANTHER" id="PTHR43626:SF4">
    <property type="entry name" value="GCN5-RELATED N-ACETYLTRANSFERASE 2, CHLOROPLASTIC"/>
    <property type="match status" value="1"/>
</dbReference>
<dbReference type="GO" id="GO:0005737">
    <property type="term" value="C:cytoplasm"/>
    <property type="evidence" value="ECO:0007669"/>
    <property type="project" value="TreeGrafter"/>
</dbReference>
<gene>
    <name evidence="4" type="ORF">EJN90_02090</name>
</gene>
<dbReference type="PROSITE" id="PS51186">
    <property type="entry name" value="GNAT"/>
    <property type="match status" value="1"/>
</dbReference>
<protein>
    <submittedName>
        <fullName evidence="4">N-acetyltransferase</fullName>
    </submittedName>
</protein>
<dbReference type="Gene3D" id="3.40.630.30">
    <property type="match status" value="1"/>
</dbReference>
<proteinExistence type="predicted"/>
<reference evidence="5" key="1">
    <citation type="submission" date="2018-12" db="EMBL/GenBank/DDBJ databases">
        <title>Complete genome sequencing of Jeotgalibaca sp. H21T32.</title>
        <authorList>
            <person name="Bae J.-W."/>
            <person name="Lee S.-Y."/>
        </authorList>
    </citation>
    <scope>NUCLEOTIDE SEQUENCE [LARGE SCALE GENOMIC DNA]</scope>
    <source>
        <strain evidence="5">H21T32</strain>
    </source>
</reference>
<dbReference type="AlphaFoldDB" id="A0A3Q9BKS7"/>
<evidence type="ECO:0000259" key="3">
    <source>
        <dbReference type="PROSITE" id="PS51186"/>
    </source>
</evidence>
<dbReference type="InterPro" id="IPR016181">
    <property type="entry name" value="Acyl_CoA_acyltransferase"/>
</dbReference>
<dbReference type="CDD" id="cd04301">
    <property type="entry name" value="NAT_SF"/>
    <property type="match status" value="1"/>
</dbReference>
<evidence type="ECO:0000256" key="2">
    <source>
        <dbReference type="ARBA" id="ARBA00023315"/>
    </source>
</evidence>
<evidence type="ECO:0000313" key="4">
    <source>
        <dbReference type="EMBL" id="AZP03555.1"/>
    </source>
</evidence>
<dbReference type="SUPFAM" id="SSF55729">
    <property type="entry name" value="Acyl-CoA N-acyltransferases (Nat)"/>
    <property type="match status" value="1"/>
</dbReference>
<name>A0A3Q9BKS7_9LACT</name>
<evidence type="ECO:0000256" key="1">
    <source>
        <dbReference type="ARBA" id="ARBA00022679"/>
    </source>
</evidence>
<dbReference type="KEGG" id="jeh:EJN90_02090"/>